<gene>
    <name evidence="1" type="ORF">AVEN_36878_1</name>
</gene>
<sequence length="133" mass="15074">MSVLNWPTPSPDFHPIENVWGILIPSVYQNVEQELNKQVFFAGVVKPENQHRSQKRNNKMSVQRPNPIVTNLELGIEEAFEYFSLKEGVENGRLPVQAIKKWFKEAGISGKAIYTVLSDSDILEAAVASMFEK</sequence>
<accession>A0A4Y2RBF7</accession>
<evidence type="ECO:0000313" key="1">
    <source>
        <dbReference type="EMBL" id="GBN72750.1"/>
    </source>
</evidence>
<name>A0A4Y2RBF7_ARAVE</name>
<dbReference type="EMBL" id="BGPR01016373">
    <property type="protein sequence ID" value="GBN72750.1"/>
    <property type="molecule type" value="Genomic_DNA"/>
</dbReference>
<reference evidence="1 2" key="1">
    <citation type="journal article" date="2019" name="Sci. Rep.">
        <title>Orb-weaving spider Araneus ventricosus genome elucidates the spidroin gene catalogue.</title>
        <authorList>
            <person name="Kono N."/>
            <person name="Nakamura H."/>
            <person name="Ohtoshi R."/>
            <person name="Moran D.A.P."/>
            <person name="Shinohara A."/>
            <person name="Yoshida Y."/>
            <person name="Fujiwara M."/>
            <person name="Mori M."/>
            <person name="Tomita M."/>
            <person name="Arakawa K."/>
        </authorList>
    </citation>
    <scope>NUCLEOTIDE SEQUENCE [LARGE SCALE GENOMIC DNA]</scope>
</reference>
<evidence type="ECO:0000313" key="2">
    <source>
        <dbReference type="Proteomes" id="UP000499080"/>
    </source>
</evidence>
<proteinExistence type="predicted"/>
<dbReference type="AlphaFoldDB" id="A0A4Y2RBF7"/>
<dbReference type="Proteomes" id="UP000499080">
    <property type="component" value="Unassembled WGS sequence"/>
</dbReference>
<evidence type="ECO:0008006" key="3">
    <source>
        <dbReference type="Google" id="ProtNLM"/>
    </source>
</evidence>
<organism evidence="1 2">
    <name type="scientific">Araneus ventricosus</name>
    <name type="common">Orbweaver spider</name>
    <name type="synonym">Epeira ventricosa</name>
    <dbReference type="NCBI Taxonomy" id="182803"/>
    <lineage>
        <taxon>Eukaryota</taxon>
        <taxon>Metazoa</taxon>
        <taxon>Ecdysozoa</taxon>
        <taxon>Arthropoda</taxon>
        <taxon>Chelicerata</taxon>
        <taxon>Arachnida</taxon>
        <taxon>Araneae</taxon>
        <taxon>Araneomorphae</taxon>
        <taxon>Entelegynae</taxon>
        <taxon>Araneoidea</taxon>
        <taxon>Araneidae</taxon>
        <taxon>Araneus</taxon>
    </lineage>
</organism>
<protein>
    <recommendedName>
        <fullName evidence="3">Tc1-like transposase DDE domain-containing protein</fullName>
    </recommendedName>
</protein>
<comment type="caution">
    <text evidence="1">The sequence shown here is derived from an EMBL/GenBank/DDBJ whole genome shotgun (WGS) entry which is preliminary data.</text>
</comment>
<keyword evidence="2" id="KW-1185">Reference proteome</keyword>